<evidence type="ECO:0000256" key="3">
    <source>
        <dbReference type="ARBA" id="ARBA00002185"/>
    </source>
</evidence>
<keyword evidence="11 12" id="KW-0350">Heme biosynthesis</keyword>
<proteinExistence type="inferred from homology"/>
<feature type="domain" description="Amine oxidase" evidence="13">
    <location>
        <begin position="15"/>
        <end position="474"/>
    </location>
</feature>
<keyword evidence="8 12" id="KW-0285">Flavoprotein</keyword>
<accession>A0ABU2DNT3</accession>
<keyword evidence="15" id="KW-1185">Reference proteome</keyword>
<comment type="pathway">
    <text evidence="4 12">Porphyrin-containing compound metabolism; protoheme biosynthesis.</text>
</comment>
<protein>
    <recommendedName>
        <fullName evidence="7 12">Coproporphyrinogen III oxidase</fullName>
        <ecNumber evidence="6 12">1.3.3.15</ecNumber>
    </recommendedName>
</protein>
<evidence type="ECO:0000256" key="9">
    <source>
        <dbReference type="ARBA" id="ARBA00022827"/>
    </source>
</evidence>
<dbReference type="NCBIfam" id="TIGR00562">
    <property type="entry name" value="proto_IX_ox"/>
    <property type="match status" value="1"/>
</dbReference>
<organism evidence="14 15">
    <name type="scientific">Nesterenkonia aerolata</name>
    <dbReference type="NCBI Taxonomy" id="3074079"/>
    <lineage>
        <taxon>Bacteria</taxon>
        <taxon>Bacillati</taxon>
        <taxon>Actinomycetota</taxon>
        <taxon>Actinomycetes</taxon>
        <taxon>Micrococcales</taxon>
        <taxon>Micrococcaceae</taxon>
        <taxon>Nesterenkonia</taxon>
    </lineage>
</organism>
<evidence type="ECO:0000256" key="11">
    <source>
        <dbReference type="ARBA" id="ARBA00023133"/>
    </source>
</evidence>
<dbReference type="InterPro" id="IPR002937">
    <property type="entry name" value="Amino_oxidase"/>
</dbReference>
<evidence type="ECO:0000256" key="10">
    <source>
        <dbReference type="ARBA" id="ARBA00023002"/>
    </source>
</evidence>
<comment type="similarity">
    <text evidence="5 12">Belongs to the protoporphyrinogen/coproporphyrinogen oxidase family. Coproporphyrinogen III oxidase subfamily.</text>
</comment>
<evidence type="ECO:0000256" key="2">
    <source>
        <dbReference type="ARBA" id="ARBA00001974"/>
    </source>
</evidence>
<name>A0ABU2DNT3_9MICC</name>
<comment type="subcellular location">
    <subcellularLocation>
        <location evidence="12">Cytoplasm</location>
    </subcellularLocation>
</comment>
<gene>
    <name evidence="14" type="primary">hemG</name>
    <name evidence="14" type="ORF">RIL96_01090</name>
</gene>
<dbReference type="RefSeq" id="WP_310547147.1">
    <property type="nucleotide sequence ID" value="NZ_JAVKGR010000001.1"/>
</dbReference>
<dbReference type="Pfam" id="PF01593">
    <property type="entry name" value="Amino_oxidase"/>
    <property type="match status" value="1"/>
</dbReference>
<comment type="caution">
    <text evidence="14">The sequence shown here is derived from an EMBL/GenBank/DDBJ whole genome shotgun (WGS) entry which is preliminary data.</text>
</comment>
<evidence type="ECO:0000256" key="6">
    <source>
        <dbReference type="ARBA" id="ARBA00012402"/>
    </source>
</evidence>
<dbReference type="Gene3D" id="3.90.660.20">
    <property type="entry name" value="Protoporphyrinogen oxidase, mitochondrial, domain 2"/>
    <property type="match status" value="1"/>
</dbReference>
<dbReference type="SUPFAM" id="SSF51905">
    <property type="entry name" value="FAD/NAD(P)-binding domain"/>
    <property type="match status" value="1"/>
</dbReference>
<evidence type="ECO:0000256" key="8">
    <source>
        <dbReference type="ARBA" id="ARBA00022630"/>
    </source>
</evidence>
<dbReference type="InterPro" id="IPR050464">
    <property type="entry name" value="Zeta_carotene_desat/Oxidored"/>
</dbReference>
<dbReference type="InterPro" id="IPR004572">
    <property type="entry name" value="Protoporphyrinogen_oxidase"/>
</dbReference>
<dbReference type="GO" id="GO:0004729">
    <property type="term" value="F:oxygen-dependent protoporphyrinogen oxidase activity"/>
    <property type="evidence" value="ECO:0007669"/>
    <property type="project" value="UniProtKB-EC"/>
</dbReference>
<dbReference type="EMBL" id="JAVKGR010000001">
    <property type="protein sequence ID" value="MDR8018162.1"/>
    <property type="molecule type" value="Genomic_DNA"/>
</dbReference>
<evidence type="ECO:0000256" key="5">
    <source>
        <dbReference type="ARBA" id="ARBA00008310"/>
    </source>
</evidence>
<keyword evidence="12" id="KW-0963">Cytoplasm</keyword>
<dbReference type="Proteomes" id="UP001251870">
    <property type="component" value="Unassembled WGS sequence"/>
</dbReference>
<sequence>MSAPAHRVLVIGGGIAGLVCAYDLTRQGVSVTIVEADEVCGGALASRERAGLATDAGAEAFASQSSAVTELIDDVGLSEQLVTPNPAGAWLQLPELAAPLPATGLLGIPGDPEAEDVIAILGASAAARAAEDSTADVECWRSRWEAVAAGRDRISLAELVADRMGQAVVDRLVTPIVSGVHSAAAEALDVESVAPGLVSLMLREGSLAQAVLARRAQAPAGSAVRSLRGGMHTLTLELIARLRAGGAQIQTGVAVKSLRDIPESYDDIILAVDAPEVARLLGVDATAVTSSGAGESQQVEAGVGVALVTLMLDSEALDGSPRGTGMLVSPAVTEVAAKAMTHVTSKWSWAAEALGPARHLVRLSYGRVDDDSHARPGAHSSDEELLDAARADVAALFGIPRLGEQVREADVVRWRRAIPLSGPEHAGRAAQLRRRVRETSGPGGARLHATGTWFAGTGLSKVVLDARQTARDVLRNVELQGGWRR</sequence>
<evidence type="ECO:0000256" key="7">
    <source>
        <dbReference type="ARBA" id="ARBA00019046"/>
    </source>
</evidence>
<comment type="cofactor">
    <cofactor evidence="2 12">
        <name>FAD</name>
        <dbReference type="ChEBI" id="CHEBI:57692"/>
    </cofactor>
</comment>
<reference evidence="14 15" key="1">
    <citation type="submission" date="2023-09" db="EMBL/GenBank/DDBJ databases">
        <title>Description of three actinobacteria isolated from air of manufacturing shop in a pharmaceutical factory.</title>
        <authorList>
            <person name="Zhang D.-F."/>
        </authorList>
    </citation>
    <scope>NUCLEOTIDE SEQUENCE [LARGE SCALE GENOMIC DNA]</scope>
    <source>
        <strain evidence="14 15">LY-0111</strain>
    </source>
</reference>
<evidence type="ECO:0000313" key="14">
    <source>
        <dbReference type="EMBL" id="MDR8018162.1"/>
    </source>
</evidence>
<dbReference type="SUPFAM" id="SSF54373">
    <property type="entry name" value="FAD-linked reductases, C-terminal domain"/>
    <property type="match status" value="1"/>
</dbReference>
<evidence type="ECO:0000259" key="13">
    <source>
        <dbReference type="Pfam" id="PF01593"/>
    </source>
</evidence>
<dbReference type="PANTHER" id="PTHR42923">
    <property type="entry name" value="PROTOPORPHYRINOGEN OXIDASE"/>
    <property type="match status" value="1"/>
</dbReference>
<keyword evidence="9 12" id="KW-0274">FAD</keyword>
<dbReference type="Gene3D" id="1.10.3110.10">
    <property type="entry name" value="protoporphyrinogen ix oxidase, domain 3"/>
    <property type="match status" value="1"/>
</dbReference>
<dbReference type="EC" id="1.3.3.15" evidence="6 12"/>
<dbReference type="Gene3D" id="3.50.50.60">
    <property type="entry name" value="FAD/NAD(P)-binding domain"/>
    <property type="match status" value="1"/>
</dbReference>
<evidence type="ECO:0000256" key="4">
    <source>
        <dbReference type="ARBA" id="ARBA00004744"/>
    </source>
</evidence>
<evidence type="ECO:0000256" key="12">
    <source>
        <dbReference type="RuleBase" id="RU364052"/>
    </source>
</evidence>
<dbReference type="InterPro" id="IPR036188">
    <property type="entry name" value="FAD/NAD-bd_sf"/>
</dbReference>
<evidence type="ECO:0000313" key="15">
    <source>
        <dbReference type="Proteomes" id="UP001251870"/>
    </source>
</evidence>
<evidence type="ECO:0000256" key="1">
    <source>
        <dbReference type="ARBA" id="ARBA00001755"/>
    </source>
</evidence>
<dbReference type="PANTHER" id="PTHR42923:SF3">
    <property type="entry name" value="PROTOPORPHYRINOGEN OXIDASE"/>
    <property type="match status" value="1"/>
</dbReference>
<comment type="function">
    <text evidence="3 12">Involved in coproporphyrin-dependent heme b biosynthesis. Catalyzes the oxidation of coproporphyrinogen III to coproporphyrin III.</text>
</comment>
<comment type="catalytic activity">
    <reaction evidence="1">
        <text>coproporphyrinogen III + 3 O2 = coproporphyrin III + 3 H2O2</text>
        <dbReference type="Rhea" id="RHEA:43436"/>
        <dbReference type="ChEBI" id="CHEBI:15379"/>
        <dbReference type="ChEBI" id="CHEBI:16240"/>
        <dbReference type="ChEBI" id="CHEBI:57309"/>
        <dbReference type="ChEBI" id="CHEBI:131725"/>
        <dbReference type="EC" id="1.3.3.15"/>
    </reaction>
    <physiologicalReaction direction="left-to-right" evidence="1">
        <dbReference type="Rhea" id="RHEA:43437"/>
    </physiologicalReaction>
</comment>
<keyword evidence="10 12" id="KW-0560">Oxidoreductase</keyword>